<dbReference type="InterPro" id="IPR009050">
    <property type="entry name" value="Globin-like_sf"/>
</dbReference>
<dbReference type="InterPro" id="IPR012292">
    <property type="entry name" value="Globin/Proto"/>
</dbReference>
<dbReference type="SUPFAM" id="SSF46458">
    <property type="entry name" value="Globin-like"/>
    <property type="match status" value="1"/>
</dbReference>
<dbReference type="Gene3D" id="1.10.490.10">
    <property type="entry name" value="Globins"/>
    <property type="match status" value="1"/>
</dbReference>
<evidence type="ECO:0000313" key="2">
    <source>
        <dbReference type="Proteomes" id="UP000746747"/>
    </source>
</evidence>
<dbReference type="OrthoDB" id="5807096at2759"/>
<sequence length="189" mass="22113">MCANKIFHRIWNGLLSLFTTNSLPEMEPLTKEEKKLLIDGWPKLKEKNSDLFLRAWIKSAHGSVNIKKATGLREDEEPESNARFISLAPFIEDFVDKIIIELQCNDTKVAEECRKLGAKHVLIENFHTNFWDIFLGNLIQIILEAHSDEDQQQILAICKKFFAFFVNFMRDGYKKRVQEQLNGRRRMNV</sequence>
<dbReference type="AlphaFoldDB" id="A0A8J2MMQ9"/>
<name>A0A8J2MMQ9_9BILA</name>
<gene>
    <name evidence="1" type="ORF">CJOHNSTONI_LOCUS4099</name>
</gene>
<evidence type="ECO:0008006" key="3">
    <source>
        <dbReference type="Google" id="ProtNLM"/>
    </source>
</evidence>
<dbReference type="Proteomes" id="UP000746747">
    <property type="component" value="Unassembled WGS sequence"/>
</dbReference>
<dbReference type="GO" id="GO:0020037">
    <property type="term" value="F:heme binding"/>
    <property type="evidence" value="ECO:0007669"/>
    <property type="project" value="InterPro"/>
</dbReference>
<organism evidence="1 2">
    <name type="scientific">Cercopithifilaria johnstoni</name>
    <dbReference type="NCBI Taxonomy" id="2874296"/>
    <lineage>
        <taxon>Eukaryota</taxon>
        <taxon>Metazoa</taxon>
        <taxon>Ecdysozoa</taxon>
        <taxon>Nematoda</taxon>
        <taxon>Chromadorea</taxon>
        <taxon>Rhabditida</taxon>
        <taxon>Spirurina</taxon>
        <taxon>Spiruromorpha</taxon>
        <taxon>Filarioidea</taxon>
        <taxon>Onchocercidae</taxon>
        <taxon>Cercopithifilaria</taxon>
    </lineage>
</organism>
<reference evidence="1" key="1">
    <citation type="submission" date="2021-09" db="EMBL/GenBank/DDBJ databases">
        <authorList>
            <consortium name="Pathogen Informatics"/>
        </authorList>
    </citation>
    <scope>NUCLEOTIDE SEQUENCE</scope>
</reference>
<dbReference type="GO" id="GO:0019825">
    <property type="term" value="F:oxygen binding"/>
    <property type="evidence" value="ECO:0007669"/>
    <property type="project" value="InterPro"/>
</dbReference>
<accession>A0A8J2MMQ9</accession>
<evidence type="ECO:0000313" key="1">
    <source>
        <dbReference type="EMBL" id="CAG9533911.1"/>
    </source>
</evidence>
<protein>
    <recommendedName>
        <fullName evidence="3">Globin family profile domain-containing protein</fullName>
    </recommendedName>
</protein>
<comment type="caution">
    <text evidence="1">The sequence shown here is derived from an EMBL/GenBank/DDBJ whole genome shotgun (WGS) entry which is preliminary data.</text>
</comment>
<proteinExistence type="predicted"/>
<keyword evidence="2" id="KW-1185">Reference proteome</keyword>
<dbReference type="EMBL" id="CAKAEH010001275">
    <property type="protein sequence ID" value="CAG9533911.1"/>
    <property type="molecule type" value="Genomic_DNA"/>
</dbReference>